<feature type="compositionally biased region" description="Polar residues" evidence="3">
    <location>
        <begin position="21"/>
        <end position="31"/>
    </location>
</feature>
<dbReference type="GO" id="GO:0005525">
    <property type="term" value="F:GTP binding"/>
    <property type="evidence" value="ECO:0007669"/>
    <property type="project" value="InterPro"/>
</dbReference>
<evidence type="ECO:0000256" key="2">
    <source>
        <dbReference type="ARBA" id="ARBA00023134"/>
    </source>
</evidence>
<feature type="region of interest" description="Disordered" evidence="3">
    <location>
        <begin position="1"/>
        <end position="34"/>
    </location>
</feature>
<evidence type="ECO:0008006" key="8">
    <source>
        <dbReference type="Google" id="ProtNLM"/>
    </source>
</evidence>
<evidence type="ECO:0000256" key="3">
    <source>
        <dbReference type="SAM" id="MobiDB-lite"/>
    </source>
</evidence>
<evidence type="ECO:0000259" key="4">
    <source>
        <dbReference type="PROSITE" id="PS51388"/>
    </source>
</evidence>
<accession>A0A409WNM4</accession>
<dbReference type="GO" id="GO:0016020">
    <property type="term" value="C:membrane"/>
    <property type="evidence" value="ECO:0007669"/>
    <property type="project" value="TreeGrafter"/>
</dbReference>
<keyword evidence="1" id="KW-0547">Nucleotide-binding</keyword>
<dbReference type="GO" id="GO:0006897">
    <property type="term" value="P:endocytosis"/>
    <property type="evidence" value="ECO:0007669"/>
    <property type="project" value="TreeGrafter"/>
</dbReference>
<dbReference type="GO" id="GO:0008017">
    <property type="term" value="F:microtubule binding"/>
    <property type="evidence" value="ECO:0007669"/>
    <property type="project" value="TreeGrafter"/>
</dbReference>
<dbReference type="PANTHER" id="PTHR11566">
    <property type="entry name" value="DYNAMIN"/>
    <property type="match status" value="1"/>
</dbReference>
<dbReference type="Gene3D" id="3.40.50.300">
    <property type="entry name" value="P-loop containing nucleotide triphosphate hydrolases"/>
    <property type="match status" value="1"/>
</dbReference>
<proteinExistence type="predicted"/>
<feature type="compositionally biased region" description="Low complexity" evidence="3">
    <location>
        <begin position="1"/>
        <end position="13"/>
    </location>
</feature>
<dbReference type="Proteomes" id="UP000283269">
    <property type="component" value="Unassembled WGS sequence"/>
</dbReference>
<dbReference type="InterPro" id="IPR000375">
    <property type="entry name" value="Dynamin_stalk"/>
</dbReference>
<reference evidence="6 7" key="1">
    <citation type="journal article" date="2018" name="Evol. Lett.">
        <title>Horizontal gene cluster transfer increased hallucinogenic mushroom diversity.</title>
        <authorList>
            <person name="Reynolds H.T."/>
            <person name="Vijayakumar V."/>
            <person name="Gluck-Thaler E."/>
            <person name="Korotkin H.B."/>
            <person name="Matheny P.B."/>
            <person name="Slot J.C."/>
        </authorList>
    </citation>
    <scope>NUCLEOTIDE SEQUENCE [LARGE SCALE GENOMIC DNA]</scope>
    <source>
        <strain evidence="6 7">2631</strain>
    </source>
</reference>
<dbReference type="GO" id="GO:0048312">
    <property type="term" value="P:intracellular distribution of mitochondria"/>
    <property type="evidence" value="ECO:0007669"/>
    <property type="project" value="TreeGrafter"/>
</dbReference>
<dbReference type="SUPFAM" id="SSF52540">
    <property type="entry name" value="P-loop containing nucleoside triphosphate hydrolases"/>
    <property type="match status" value="1"/>
</dbReference>
<dbReference type="OrthoDB" id="5061070at2759"/>
<sequence>MFDSSSESSMSISMDDDFNSPPTVVTPSDVSTPEAALFSQREGSVGLANPQLSGCRRRMLDLVNKLHSTGRERRVQVDIDLPQIAVIGSQSAGKSSLIESISGITLPRAAGTCTRCPTECRLSRNDTPWQCIVSLRFMTDPSGQPLGQARSERFGPIIYNKAEVEERIRRAQRAILNPTKLAKFFLEDDQDEEQYTSQLSFSLNAVTWQISGPDVADLSFCDLPGLIASVSSRRGSGNDIALVESLVIGYIKKPSCIILLTVACETDFENQGAHRLAKHYDPDGKRTIGVLTKPDRIPLGEELNWLPFIRNEKEPLENNWFCVKQPSSNDLKANITWSQARQMENDFFSSKAPWCELEGIYQKYLRTGNLVERLSSVLSDLISKRMPQIQDEPERSIIATRDLLGKLPPAPSSNPRSEISTLLHKFTNDLIRHVEGIPDDQSAFSTAVGLIRSIHPAQERFRKEIRKTSPNFRPFKRIDAGNKHFPRAVFLRAEEGDVEKSDDSDSEDDEVFGDQIGRERKSRANEIIYIDDVLDRAQRARTRELPGHYPFVVQKTFIDNIIKEWQAPAQVLCKTVHSVISEHIKGLIKKHFSEFGQGYLEQRVRQVLNNNYQPFVANFETHILTVLTIMQQHLKKCLERVEKRIVWLMKLEDLPFSLNTHYLADYRAKFLSHYKSVREKYEEPDVMNAIHEYKVPLTAFSSASKNLPIAQPTGIAKALAGLAEAGLAGVQAHDLAKLLPPDPMEPALNIMADVRAYFQVAYKRFTDNVPLAIDLDLVRGVKQDVLVVLYSTLGINGLDGHRICKELAQESPQIADKRIDLQKKLERLEVASGELLSLGV</sequence>
<dbReference type="GO" id="GO:0005739">
    <property type="term" value="C:mitochondrion"/>
    <property type="evidence" value="ECO:0007669"/>
    <property type="project" value="TreeGrafter"/>
</dbReference>
<feature type="domain" description="Dynamin-type G" evidence="5">
    <location>
        <begin position="78"/>
        <end position="387"/>
    </location>
</feature>
<dbReference type="InterPro" id="IPR022812">
    <property type="entry name" value="Dynamin"/>
</dbReference>
<gene>
    <name evidence="6" type="ORF">CVT25_001476</name>
</gene>
<evidence type="ECO:0000313" key="6">
    <source>
        <dbReference type="EMBL" id="PPQ80108.1"/>
    </source>
</evidence>
<dbReference type="GO" id="GO:0003924">
    <property type="term" value="F:GTPase activity"/>
    <property type="evidence" value="ECO:0007669"/>
    <property type="project" value="InterPro"/>
</dbReference>
<dbReference type="Pfam" id="PF02212">
    <property type="entry name" value="GED"/>
    <property type="match status" value="1"/>
</dbReference>
<dbReference type="PRINTS" id="PR00195">
    <property type="entry name" value="DYNAMIN"/>
</dbReference>
<keyword evidence="7" id="KW-1185">Reference proteome</keyword>
<dbReference type="InterPro" id="IPR030381">
    <property type="entry name" value="G_DYNAMIN_dom"/>
</dbReference>
<dbReference type="InterPro" id="IPR003130">
    <property type="entry name" value="GED"/>
</dbReference>
<dbReference type="PANTHER" id="PTHR11566:SF21">
    <property type="entry name" value="DYNAMIN RELATED PROTEIN 1, ISOFORM A"/>
    <property type="match status" value="1"/>
</dbReference>
<dbReference type="GO" id="GO:0005874">
    <property type="term" value="C:microtubule"/>
    <property type="evidence" value="ECO:0007669"/>
    <property type="project" value="TreeGrafter"/>
</dbReference>
<dbReference type="STRING" id="93625.A0A409WNM4"/>
<dbReference type="InterPro" id="IPR045063">
    <property type="entry name" value="Dynamin_N"/>
</dbReference>
<dbReference type="InterPro" id="IPR020850">
    <property type="entry name" value="GED_dom"/>
</dbReference>
<dbReference type="Pfam" id="PF00350">
    <property type="entry name" value="Dynamin_N"/>
    <property type="match status" value="1"/>
</dbReference>
<dbReference type="PROSITE" id="PS51388">
    <property type="entry name" value="GED"/>
    <property type="match status" value="1"/>
</dbReference>
<dbReference type="CDD" id="cd08771">
    <property type="entry name" value="DLP_1"/>
    <property type="match status" value="1"/>
</dbReference>
<keyword evidence="2" id="KW-0342">GTP-binding</keyword>
<evidence type="ECO:0000259" key="5">
    <source>
        <dbReference type="PROSITE" id="PS51718"/>
    </source>
</evidence>
<organism evidence="6 7">
    <name type="scientific">Psilocybe cyanescens</name>
    <dbReference type="NCBI Taxonomy" id="93625"/>
    <lineage>
        <taxon>Eukaryota</taxon>
        <taxon>Fungi</taxon>
        <taxon>Dikarya</taxon>
        <taxon>Basidiomycota</taxon>
        <taxon>Agaricomycotina</taxon>
        <taxon>Agaricomycetes</taxon>
        <taxon>Agaricomycetidae</taxon>
        <taxon>Agaricales</taxon>
        <taxon>Agaricineae</taxon>
        <taxon>Strophariaceae</taxon>
        <taxon>Psilocybe</taxon>
    </lineage>
</organism>
<evidence type="ECO:0000313" key="7">
    <source>
        <dbReference type="Proteomes" id="UP000283269"/>
    </source>
</evidence>
<dbReference type="InParanoid" id="A0A409WNM4"/>
<dbReference type="GO" id="GO:0016559">
    <property type="term" value="P:peroxisome fission"/>
    <property type="evidence" value="ECO:0007669"/>
    <property type="project" value="TreeGrafter"/>
</dbReference>
<dbReference type="AlphaFoldDB" id="A0A409WNM4"/>
<dbReference type="Gene3D" id="1.20.120.1240">
    <property type="entry name" value="Dynamin, middle domain"/>
    <property type="match status" value="1"/>
</dbReference>
<dbReference type="Pfam" id="PF01031">
    <property type="entry name" value="Dynamin_M"/>
    <property type="match status" value="1"/>
</dbReference>
<protein>
    <recommendedName>
        <fullName evidence="8">GED domain-containing protein</fullName>
    </recommendedName>
</protein>
<evidence type="ECO:0000256" key="1">
    <source>
        <dbReference type="ARBA" id="ARBA00022741"/>
    </source>
</evidence>
<feature type="domain" description="GED" evidence="4">
    <location>
        <begin position="747"/>
        <end position="840"/>
    </location>
</feature>
<comment type="caution">
    <text evidence="6">The sequence shown here is derived from an EMBL/GenBank/DDBJ whole genome shotgun (WGS) entry which is preliminary data.</text>
</comment>
<name>A0A409WNM4_PSICY</name>
<dbReference type="InterPro" id="IPR027417">
    <property type="entry name" value="P-loop_NTPase"/>
</dbReference>
<dbReference type="SMART" id="SM00053">
    <property type="entry name" value="DYNc"/>
    <property type="match status" value="1"/>
</dbReference>
<dbReference type="PROSITE" id="PS51718">
    <property type="entry name" value="G_DYNAMIN_2"/>
    <property type="match status" value="1"/>
</dbReference>
<dbReference type="EMBL" id="NHYD01003346">
    <property type="protein sequence ID" value="PPQ80108.1"/>
    <property type="molecule type" value="Genomic_DNA"/>
</dbReference>
<dbReference type="InterPro" id="IPR001401">
    <property type="entry name" value="Dynamin_GTPase"/>
</dbReference>
<dbReference type="GO" id="GO:0000266">
    <property type="term" value="P:mitochondrial fission"/>
    <property type="evidence" value="ECO:0007669"/>
    <property type="project" value="TreeGrafter"/>
</dbReference>